<dbReference type="RefSeq" id="WP_213404255.1">
    <property type="nucleotide sequence ID" value="NZ_JAGIBT010000012.1"/>
</dbReference>
<evidence type="ECO:0000256" key="1">
    <source>
        <dbReference type="SAM" id="Phobius"/>
    </source>
</evidence>
<feature type="transmembrane region" description="Helical" evidence="1">
    <location>
        <begin position="147"/>
        <end position="168"/>
    </location>
</feature>
<accession>A0AB35BZB1</accession>
<organism evidence="2 3">
    <name type="scientific">Wohlfahrtiimonas chitiniclastica</name>
    <dbReference type="NCBI Taxonomy" id="400946"/>
    <lineage>
        <taxon>Bacteria</taxon>
        <taxon>Pseudomonadati</taxon>
        <taxon>Pseudomonadota</taxon>
        <taxon>Gammaproteobacteria</taxon>
        <taxon>Cardiobacteriales</taxon>
        <taxon>Ignatzschineriaceae</taxon>
        <taxon>Wohlfahrtiimonas</taxon>
    </lineage>
</organism>
<comment type="caution">
    <text evidence="2">The sequence shown here is derived from an EMBL/GenBank/DDBJ whole genome shotgun (WGS) entry which is preliminary data.</text>
</comment>
<dbReference type="Proteomes" id="UP000680020">
    <property type="component" value="Unassembled WGS sequence"/>
</dbReference>
<name>A0AB35BZB1_9GAMM</name>
<protein>
    <submittedName>
        <fullName evidence="2">Uncharacterized protein</fullName>
    </submittedName>
</protein>
<feature type="transmembrane region" description="Helical" evidence="1">
    <location>
        <begin position="84"/>
        <end position="104"/>
    </location>
</feature>
<proteinExistence type="predicted"/>
<feature type="transmembrane region" description="Helical" evidence="1">
    <location>
        <begin position="7"/>
        <end position="31"/>
    </location>
</feature>
<dbReference type="EMBL" id="JAGIBU010000010">
    <property type="protein sequence ID" value="MBS7825298.1"/>
    <property type="molecule type" value="Genomic_DNA"/>
</dbReference>
<dbReference type="AlphaFoldDB" id="A0AB35BZB1"/>
<reference evidence="2" key="1">
    <citation type="submission" date="2021-03" db="EMBL/GenBank/DDBJ databases">
        <title>Identification and antibiotic profiling of Wohlfahrtiimonas chitiniclastica, an underestimated human pathogen.</title>
        <authorList>
            <person name="Kopf A."/>
            <person name="Bunk B."/>
            <person name="Coldewey S."/>
            <person name="Gunzer F."/>
            <person name="Riedel T."/>
            <person name="Schroettner P."/>
        </authorList>
    </citation>
    <scope>NUCLEOTIDE SEQUENCE</scope>
    <source>
        <strain evidence="2">DSM 100917</strain>
    </source>
</reference>
<keyword evidence="1" id="KW-0812">Transmembrane</keyword>
<evidence type="ECO:0000313" key="3">
    <source>
        <dbReference type="Proteomes" id="UP000680020"/>
    </source>
</evidence>
<evidence type="ECO:0000313" key="2">
    <source>
        <dbReference type="EMBL" id="MBS7825298.1"/>
    </source>
</evidence>
<keyword evidence="1" id="KW-0472">Membrane</keyword>
<feature type="transmembrane region" description="Helical" evidence="1">
    <location>
        <begin position="51"/>
        <end position="72"/>
    </location>
</feature>
<sequence length="173" mass="19542">MITRRQTFIALAGLVLWAGLALLILMQALGLKFHTQFNVFYSALSLYHHRIWPLLIVISIVMGFYGIVGLRIRALPYSFKLRAVIALPPLLLLSSLTYLTIYGIQFWQALNVPLDQGLFAMRRFAKNFSAKDIDAALATLPHHIDTLIYPSYAALAFLVLTALLLLILPRHHD</sequence>
<gene>
    <name evidence="2" type="ORF">J7561_08805</name>
</gene>
<keyword evidence="1" id="KW-1133">Transmembrane helix</keyword>